<dbReference type="EMBL" id="CM009750">
    <property type="protein sequence ID" value="PUZ70047.1"/>
    <property type="molecule type" value="Genomic_DNA"/>
</dbReference>
<dbReference type="Gramene" id="PUZ70047">
    <property type="protein sequence ID" value="PUZ70047"/>
    <property type="gene ID" value="GQ55_2G192500"/>
</dbReference>
<protein>
    <submittedName>
        <fullName evidence="1">Uncharacterized protein</fullName>
    </submittedName>
</protein>
<evidence type="ECO:0000313" key="2">
    <source>
        <dbReference type="Proteomes" id="UP000244336"/>
    </source>
</evidence>
<feature type="non-terminal residue" evidence="1">
    <location>
        <position position="1"/>
    </location>
</feature>
<accession>A0A2T7EQD7</accession>
<sequence>VRAHGIKAQPLFPSNVGASRQRWPFARTCRDADLRFAAAALTALLVAVAVTHSSLPARQVTPSCVASSLFHLALQAGDARATRDLVGEHVSRSDLFLQQQQLDLFSLLFPMPVIWFRQRVCFLVGSPCFDFGSVAQSKFIFVPASTCFYSILSSSGTVT</sequence>
<dbReference type="Proteomes" id="UP000244336">
    <property type="component" value="Chromosome 2"/>
</dbReference>
<proteinExistence type="predicted"/>
<name>A0A2T7EQD7_9POAL</name>
<evidence type="ECO:0000313" key="1">
    <source>
        <dbReference type="EMBL" id="PUZ70047.1"/>
    </source>
</evidence>
<keyword evidence="2" id="KW-1185">Reference proteome</keyword>
<gene>
    <name evidence="1" type="ORF">GQ55_2G192500</name>
</gene>
<organism evidence="1 2">
    <name type="scientific">Panicum hallii var. hallii</name>
    <dbReference type="NCBI Taxonomy" id="1504633"/>
    <lineage>
        <taxon>Eukaryota</taxon>
        <taxon>Viridiplantae</taxon>
        <taxon>Streptophyta</taxon>
        <taxon>Embryophyta</taxon>
        <taxon>Tracheophyta</taxon>
        <taxon>Spermatophyta</taxon>
        <taxon>Magnoliopsida</taxon>
        <taxon>Liliopsida</taxon>
        <taxon>Poales</taxon>
        <taxon>Poaceae</taxon>
        <taxon>PACMAD clade</taxon>
        <taxon>Panicoideae</taxon>
        <taxon>Panicodae</taxon>
        <taxon>Paniceae</taxon>
        <taxon>Panicinae</taxon>
        <taxon>Panicum</taxon>
        <taxon>Panicum sect. Panicum</taxon>
    </lineage>
</organism>
<dbReference type="AlphaFoldDB" id="A0A2T7EQD7"/>
<reference evidence="1 2" key="1">
    <citation type="submission" date="2018-04" db="EMBL/GenBank/DDBJ databases">
        <title>WGS assembly of Panicum hallii var. hallii HAL2.</title>
        <authorList>
            <person name="Lovell J."/>
            <person name="Jenkins J."/>
            <person name="Lowry D."/>
            <person name="Mamidi S."/>
            <person name="Sreedasyam A."/>
            <person name="Weng X."/>
            <person name="Barry K."/>
            <person name="Bonette J."/>
            <person name="Campitelli B."/>
            <person name="Daum C."/>
            <person name="Gordon S."/>
            <person name="Gould B."/>
            <person name="Lipzen A."/>
            <person name="MacQueen A."/>
            <person name="Palacio-Mejia J."/>
            <person name="Plott C."/>
            <person name="Shakirov E."/>
            <person name="Shu S."/>
            <person name="Yoshinaga Y."/>
            <person name="Zane M."/>
            <person name="Rokhsar D."/>
            <person name="Grimwood J."/>
            <person name="Schmutz J."/>
            <person name="Juenger T."/>
        </authorList>
    </citation>
    <scope>NUCLEOTIDE SEQUENCE [LARGE SCALE GENOMIC DNA]</scope>
    <source>
        <strain evidence="2">cv. HAL2</strain>
    </source>
</reference>